<organism evidence="2 3">
    <name type="scientific">Pyrinomonas methylaliphatogenes</name>
    <dbReference type="NCBI Taxonomy" id="454194"/>
    <lineage>
        <taxon>Bacteria</taxon>
        <taxon>Pseudomonadati</taxon>
        <taxon>Acidobacteriota</taxon>
        <taxon>Blastocatellia</taxon>
        <taxon>Blastocatellales</taxon>
        <taxon>Pyrinomonadaceae</taxon>
        <taxon>Pyrinomonas</taxon>
    </lineage>
</organism>
<dbReference type="Pfam" id="PF14236">
    <property type="entry name" value="DruA"/>
    <property type="match status" value="1"/>
</dbReference>
<protein>
    <submittedName>
        <fullName evidence="2">Uncharacterized protein</fullName>
    </submittedName>
</protein>
<keyword evidence="1" id="KW-1133">Transmembrane helix</keyword>
<dbReference type="AlphaFoldDB" id="A0A0B6WVA4"/>
<dbReference type="InterPro" id="IPR025639">
    <property type="entry name" value="DruA"/>
</dbReference>
<gene>
    <name evidence="2" type="ORF">PYK22_00047</name>
</gene>
<evidence type="ECO:0000313" key="3">
    <source>
        <dbReference type="Proteomes" id="UP000031518"/>
    </source>
</evidence>
<keyword evidence="1" id="KW-0472">Membrane</keyword>
<dbReference type="Proteomes" id="UP000031518">
    <property type="component" value="Unassembled WGS sequence"/>
</dbReference>
<dbReference type="EMBL" id="CBXV010000001">
    <property type="protein sequence ID" value="CDM64055.1"/>
    <property type="molecule type" value="Genomic_DNA"/>
</dbReference>
<evidence type="ECO:0000256" key="1">
    <source>
        <dbReference type="SAM" id="Phobius"/>
    </source>
</evidence>
<accession>A0A0B6WVA4</accession>
<reference evidence="2 3" key="1">
    <citation type="submission" date="2013-12" db="EMBL/GenBank/DDBJ databases">
        <authorList>
            <person name="Stott M."/>
        </authorList>
    </citation>
    <scope>NUCLEOTIDE SEQUENCE [LARGE SCALE GENOMIC DNA]</scope>
    <source>
        <strain evidence="2 3">K22</strain>
    </source>
</reference>
<feature type="transmembrane region" description="Helical" evidence="1">
    <location>
        <begin position="171"/>
        <end position="194"/>
    </location>
</feature>
<evidence type="ECO:0000313" key="2">
    <source>
        <dbReference type="EMBL" id="CDM64055.1"/>
    </source>
</evidence>
<dbReference type="STRING" id="454194.PYK22_00047"/>
<name>A0A0B6WVA4_9BACT</name>
<dbReference type="OrthoDB" id="128212at2"/>
<keyword evidence="1" id="KW-0812">Transmembrane</keyword>
<keyword evidence="3" id="KW-1185">Reference proteome</keyword>
<proteinExistence type="predicted"/>
<sequence length="383" mass="44493">MNRSVKLRSDGAELRDRIIRSLRAQGFRVRDGAILPPKELSKERIRELHKTAVEHRIERARDSLFRAEKDLLRYIASGHEVVPSRISPRLVEVLPGSEEELLFRYASLHWSIPVSSGYGRRLRFLVLDDHNGKLIGLIGLGDPVFSLQPRDAWIGWTSSERKKRLANVMDAFVLGAVPPYSFLLCGKLVAMLAASDTVRRAFRRKYGGVRSVIRRKVHDGRLALITTTSALGRSSVYNRLRLGDRLLYQSVGFTKGFGEFHFSNGLYGAITEFVEKHCEPTAKQERWGVGFRNRREVIRKCLRALGLSSDWLYHGIKREVFVIPLARNCREFLRGEHSRLQWYHHSEAQIFEYFRDRWMLPRAGRDQRYRTFEAESYRLWRAP</sequence>
<reference evidence="2 3" key="2">
    <citation type="submission" date="2015-01" db="EMBL/GenBank/DDBJ databases">
        <title>Complete genome sequence of Pyrinomonas methylaliphatogenes type strain K22T.</title>
        <authorList>
            <person name="Lee K.C.Y."/>
            <person name="Power J.F."/>
            <person name="Dunfield P.F."/>
            <person name="Morgan X.C."/>
            <person name="Huttenhower C."/>
            <person name="Stott M.B."/>
        </authorList>
    </citation>
    <scope>NUCLEOTIDE SEQUENCE [LARGE SCALE GENOMIC DNA]</scope>
    <source>
        <strain evidence="2 3">K22</strain>
    </source>
</reference>